<accession>A0A2M8Q7E6</accession>
<dbReference type="Gene3D" id="3.40.50.150">
    <property type="entry name" value="Vaccinia Virus protein VP39"/>
    <property type="match status" value="1"/>
</dbReference>
<dbReference type="GO" id="GO:0032259">
    <property type="term" value="P:methylation"/>
    <property type="evidence" value="ECO:0007669"/>
    <property type="project" value="UniProtKB-KW"/>
</dbReference>
<proteinExistence type="predicted"/>
<gene>
    <name evidence="2" type="ORF">CUN48_17440</name>
</gene>
<dbReference type="InterPro" id="IPR013216">
    <property type="entry name" value="Methyltransf_11"/>
</dbReference>
<evidence type="ECO:0000313" key="3">
    <source>
        <dbReference type="Proteomes" id="UP000230790"/>
    </source>
</evidence>
<dbReference type="AlphaFoldDB" id="A0A2M8Q7E6"/>
<keyword evidence="2" id="KW-0489">Methyltransferase</keyword>
<sequence>MVDANDMPRNVAYCLRQRARAAGVRVSYLRASAQSLPVASSAASGVTIGGSLNEIGDLDACLREVRRILARDGRFVTMTLLKGQSAVGRTVQHIVSAGGIAFWSPEEL</sequence>
<evidence type="ECO:0000313" key="2">
    <source>
        <dbReference type="EMBL" id="PJF45722.1"/>
    </source>
</evidence>
<keyword evidence="2" id="KW-0808">Transferase</keyword>
<dbReference type="EMBL" id="PGTN01000819">
    <property type="protein sequence ID" value="PJF45722.1"/>
    <property type="molecule type" value="Genomic_DNA"/>
</dbReference>
<dbReference type="Proteomes" id="UP000230790">
    <property type="component" value="Unassembled WGS sequence"/>
</dbReference>
<dbReference type="SUPFAM" id="SSF53335">
    <property type="entry name" value="S-adenosyl-L-methionine-dependent methyltransferases"/>
    <property type="match status" value="1"/>
</dbReference>
<comment type="caution">
    <text evidence="2">The sequence shown here is derived from an EMBL/GenBank/DDBJ whole genome shotgun (WGS) entry which is preliminary data.</text>
</comment>
<reference evidence="2 3" key="1">
    <citation type="submission" date="2017-11" db="EMBL/GenBank/DDBJ databases">
        <title>Evolution of Phototrophy in the Chloroflexi Phylum Driven by Horizontal Gene Transfer.</title>
        <authorList>
            <person name="Ward L.M."/>
            <person name="Hemp J."/>
            <person name="Shih P.M."/>
            <person name="Mcglynn S.E."/>
            <person name="Fischer W."/>
        </authorList>
    </citation>
    <scope>NUCLEOTIDE SEQUENCE [LARGE SCALE GENOMIC DNA]</scope>
    <source>
        <strain evidence="2">JP3_7</strain>
    </source>
</reference>
<protein>
    <submittedName>
        <fullName evidence="2">Methyltransferase type 11</fullName>
    </submittedName>
</protein>
<feature type="domain" description="Methyltransferase type 11" evidence="1">
    <location>
        <begin position="6"/>
        <end position="76"/>
    </location>
</feature>
<dbReference type="GO" id="GO:0008757">
    <property type="term" value="F:S-adenosylmethionine-dependent methyltransferase activity"/>
    <property type="evidence" value="ECO:0007669"/>
    <property type="project" value="InterPro"/>
</dbReference>
<feature type="non-terminal residue" evidence="2">
    <location>
        <position position="108"/>
    </location>
</feature>
<organism evidence="2 3">
    <name type="scientific">Candidatus Thermofonsia Clade 3 bacterium</name>
    <dbReference type="NCBI Taxonomy" id="2364212"/>
    <lineage>
        <taxon>Bacteria</taxon>
        <taxon>Bacillati</taxon>
        <taxon>Chloroflexota</taxon>
        <taxon>Candidatus Thermofontia</taxon>
        <taxon>Candidatus Thermofonsia Clade 3</taxon>
    </lineage>
</organism>
<name>A0A2M8Q7E6_9CHLR</name>
<dbReference type="Pfam" id="PF08241">
    <property type="entry name" value="Methyltransf_11"/>
    <property type="match status" value="1"/>
</dbReference>
<evidence type="ECO:0000259" key="1">
    <source>
        <dbReference type="Pfam" id="PF08241"/>
    </source>
</evidence>
<dbReference type="InterPro" id="IPR029063">
    <property type="entry name" value="SAM-dependent_MTases_sf"/>
</dbReference>